<keyword evidence="5 9" id="KW-0418">Kinase</keyword>
<dbReference type="InterPro" id="IPR005467">
    <property type="entry name" value="His_kinase_dom"/>
</dbReference>
<dbReference type="SUPFAM" id="SSF47384">
    <property type="entry name" value="Homodimeric domain of signal transducing histidine kinase"/>
    <property type="match status" value="1"/>
</dbReference>
<dbReference type="Gene3D" id="1.10.287.130">
    <property type="match status" value="1"/>
</dbReference>
<keyword evidence="4" id="KW-0808">Transferase</keyword>
<feature type="transmembrane region" description="Helical" evidence="7">
    <location>
        <begin position="7"/>
        <end position="31"/>
    </location>
</feature>
<dbReference type="SMART" id="SM00387">
    <property type="entry name" value="HATPase_c"/>
    <property type="match status" value="1"/>
</dbReference>
<accession>A0A7V3E8N8</accession>
<proteinExistence type="predicted"/>
<evidence type="ECO:0000256" key="4">
    <source>
        <dbReference type="ARBA" id="ARBA00022679"/>
    </source>
</evidence>
<comment type="catalytic activity">
    <reaction evidence="1">
        <text>ATP + protein L-histidine = ADP + protein N-phospho-L-histidine.</text>
        <dbReference type="EC" id="2.7.13.3"/>
    </reaction>
</comment>
<dbReference type="EMBL" id="DSUJ01000011">
    <property type="protein sequence ID" value="HFI92464.1"/>
    <property type="molecule type" value="Genomic_DNA"/>
</dbReference>
<evidence type="ECO:0000256" key="2">
    <source>
        <dbReference type="ARBA" id="ARBA00012438"/>
    </source>
</evidence>
<evidence type="ECO:0000256" key="3">
    <source>
        <dbReference type="ARBA" id="ARBA00022553"/>
    </source>
</evidence>
<gene>
    <name evidence="9" type="ORF">ENS31_13185</name>
</gene>
<evidence type="ECO:0000256" key="1">
    <source>
        <dbReference type="ARBA" id="ARBA00000085"/>
    </source>
</evidence>
<dbReference type="Gene3D" id="3.30.565.10">
    <property type="entry name" value="Histidine kinase-like ATPase, C-terminal domain"/>
    <property type="match status" value="1"/>
</dbReference>
<keyword evidence="3" id="KW-0597">Phosphoprotein</keyword>
<dbReference type="GO" id="GO:0004721">
    <property type="term" value="F:phosphoprotein phosphatase activity"/>
    <property type="evidence" value="ECO:0007669"/>
    <property type="project" value="TreeGrafter"/>
</dbReference>
<organism evidence="9">
    <name type="scientific">Ignavibacterium album</name>
    <dbReference type="NCBI Taxonomy" id="591197"/>
    <lineage>
        <taxon>Bacteria</taxon>
        <taxon>Pseudomonadati</taxon>
        <taxon>Ignavibacteriota</taxon>
        <taxon>Ignavibacteria</taxon>
        <taxon>Ignavibacteriales</taxon>
        <taxon>Ignavibacteriaceae</taxon>
        <taxon>Ignavibacterium</taxon>
    </lineage>
</organism>
<evidence type="ECO:0000259" key="8">
    <source>
        <dbReference type="PROSITE" id="PS50109"/>
    </source>
</evidence>
<reference evidence="9" key="1">
    <citation type="journal article" date="2020" name="mSystems">
        <title>Genome- and Community-Level Interaction Insights into Carbon Utilization and Element Cycling Functions of Hydrothermarchaeota in Hydrothermal Sediment.</title>
        <authorList>
            <person name="Zhou Z."/>
            <person name="Liu Y."/>
            <person name="Xu W."/>
            <person name="Pan J."/>
            <person name="Luo Z.H."/>
            <person name="Li M."/>
        </authorList>
    </citation>
    <scope>NUCLEOTIDE SEQUENCE [LARGE SCALE GENOMIC DNA]</scope>
    <source>
        <strain evidence="9">SpSt-479</strain>
    </source>
</reference>
<comment type="caution">
    <text evidence="9">The sequence shown here is derived from an EMBL/GenBank/DDBJ whole genome shotgun (WGS) entry which is preliminary data.</text>
</comment>
<dbReference type="InterPro" id="IPR050351">
    <property type="entry name" value="BphY/WalK/GraS-like"/>
</dbReference>
<dbReference type="GO" id="GO:0005886">
    <property type="term" value="C:plasma membrane"/>
    <property type="evidence" value="ECO:0007669"/>
    <property type="project" value="TreeGrafter"/>
</dbReference>
<dbReference type="AlphaFoldDB" id="A0A7V3E8N8"/>
<dbReference type="GO" id="GO:0000155">
    <property type="term" value="F:phosphorelay sensor kinase activity"/>
    <property type="evidence" value="ECO:0007669"/>
    <property type="project" value="InterPro"/>
</dbReference>
<dbReference type="PANTHER" id="PTHR45453:SF1">
    <property type="entry name" value="PHOSPHATE REGULON SENSOR PROTEIN PHOR"/>
    <property type="match status" value="1"/>
</dbReference>
<keyword evidence="7" id="KW-0472">Membrane</keyword>
<name>A0A7V3E8N8_9BACT</name>
<dbReference type="EC" id="2.7.13.3" evidence="2"/>
<evidence type="ECO:0000256" key="5">
    <source>
        <dbReference type="ARBA" id="ARBA00022777"/>
    </source>
</evidence>
<feature type="transmembrane region" description="Helical" evidence="7">
    <location>
        <begin position="57"/>
        <end position="78"/>
    </location>
</feature>
<evidence type="ECO:0000313" key="9">
    <source>
        <dbReference type="EMBL" id="HFI92464.1"/>
    </source>
</evidence>
<dbReference type="Pfam" id="PF00512">
    <property type="entry name" value="HisKA"/>
    <property type="match status" value="1"/>
</dbReference>
<dbReference type="InterPro" id="IPR003594">
    <property type="entry name" value="HATPase_dom"/>
</dbReference>
<keyword evidence="7" id="KW-1133">Transmembrane helix</keyword>
<keyword evidence="7" id="KW-0812">Transmembrane</keyword>
<dbReference type="InterPro" id="IPR003661">
    <property type="entry name" value="HisK_dim/P_dom"/>
</dbReference>
<dbReference type="InterPro" id="IPR004358">
    <property type="entry name" value="Sig_transdc_His_kin-like_C"/>
</dbReference>
<dbReference type="PROSITE" id="PS50109">
    <property type="entry name" value="HIS_KIN"/>
    <property type="match status" value="1"/>
</dbReference>
<dbReference type="CDD" id="cd00075">
    <property type="entry name" value="HATPase"/>
    <property type="match status" value="1"/>
</dbReference>
<evidence type="ECO:0000256" key="7">
    <source>
        <dbReference type="SAM" id="Phobius"/>
    </source>
</evidence>
<protein>
    <recommendedName>
        <fullName evidence="2">histidine kinase</fullName>
        <ecNumber evidence="2">2.7.13.3</ecNumber>
    </recommendedName>
</protein>
<dbReference type="SUPFAM" id="SSF55874">
    <property type="entry name" value="ATPase domain of HSP90 chaperone/DNA topoisomerase II/histidine kinase"/>
    <property type="match status" value="1"/>
</dbReference>
<dbReference type="CDD" id="cd00082">
    <property type="entry name" value="HisKA"/>
    <property type="match status" value="1"/>
</dbReference>
<dbReference type="InterPro" id="IPR036097">
    <property type="entry name" value="HisK_dim/P_sf"/>
</dbReference>
<feature type="domain" description="Histidine kinase" evidence="8">
    <location>
        <begin position="97"/>
        <end position="314"/>
    </location>
</feature>
<sequence length="319" mass="36577">MRKRYSLAYNLAIFILAQIVWLALLGLWIYWYVSNYIIYEKVGEKLSPQIVIDTPSVFPFVGGIVLLVGLSFSMVLIFRHLNVQIRLTKLYDNFIANITHELKSPLSSIQLYLETLNTRNVPQEKQKEFLEQMIRDTARLQKLISTILEISALESRKNKSNFGVYNSCEIINRLIKESTEQFRLNEDTISFKCLNSANILIDVNAFKMVIDNLIDNSIKYTTGELKINVVVKSSLGKVEIHFTDNGIGISPKEQKNIFQKFYRIYDEDIPNVKGTGLGLYWVREIIKNHKGKISVRSEGKGKGTTFIIELPIVKKSSKG</sequence>
<dbReference type="FunFam" id="3.30.565.10:FF:000006">
    <property type="entry name" value="Sensor histidine kinase WalK"/>
    <property type="match status" value="1"/>
</dbReference>
<dbReference type="GO" id="GO:0016036">
    <property type="term" value="P:cellular response to phosphate starvation"/>
    <property type="evidence" value="ECO:0007669"/>
    <property type="project" value="TreeGrafter"/>
</dbReference>
<keyword evidence="6" id="KW-0902">Two-component regulatory system</keyword>
<dbReference type="SMART" id="SM00388">
    <property type="entry name" value="HisKA"/>
    <property type="match status" value="1"/>
</dbReference>
<dbReference type="PRINTS" id="PR00344">
    <property type="entry name" value="BCTRLSENSOR"/>
</dbReference>
<dbReference type="InterPro" id="IPR036890">
    <property type="entry name" value="HATPase_C_sf"/>
</dbReference>
<dbReference type="Pfam" id="PF02518">
    <property type="entry name" value="HATPase_c"/>
    <property type="match status" value="1"/>
</dbReference>
<evidence type="ECO:0000256" key="6">
    <source>
        <dbReference type="ARBA" id="ARBA00023012"/>
    </source>
</evidence>
<dbReference type="PANTHER" id="PTHR45453">
    <property type="entry name" value="PHOSPHATE REGULON SENSOR PROTEIN PHOR"/>
    <property type="match status" value="1"/>
</dbReference>